<dbReference type="Proteomes" id="UP001500213">
    <property type="component" value="Unassembled WGS sequence"/>
</dbReference>
<evidence type="ECO:0000313" key="3">
    <source>
        <dbReference type="Proteomes" id="UP001500213"/>
    </source>
</evidence>
<keyword evidence="1" id="KW-0472">Membrane</keyword>
<keyword evidence="3" id="KW-1185">Reference proteome</keyword>
<keyword evidence="1" id="KW-0812">Transmembrane</keyword>
<sequence length="110" mass="11914">MIDWLAFVEVLIAALVGAAVVVSLYALGLRLLAVAGRTPFVPPVAYDEAITVLSPKQMKREAKKVKKARKGNPYSPVVKRIALIAAYALFSLSGIVVLFGIYLIVPYFHG</sequence>
<feature type="transmembrane region" description="Helical" evidence="1">
    <location>
        <begin position="81"/>
        <end position="105"/>
    </location>
</feature>
<name>A0ABP8AIC8_9MICO</name>
<accession>A0ABP8AIC8</accession>
<evidence type="ECO:0008006" key="4">
    <source>
        <dbReference type="Google" id="ProtNLM"/>
    </source>
</evidence>
<evidence type="ECO:0000313" key="2">
    <source>
        <dbReference type="EMBL" id="GAA4184410.1"/>
    </source>
</evidence>
<organism evidence="2 3">
    <name type="scientific">Gryllotalpicola kribbensis</name>
    <dbReference type="NCBI Taxonomy" id="993084"/>
    <lineage>
        <taxon>Bacteria</taxon>
        <taxon>Bacillati</taxon>
        <taxon>Actinomycetota</taxon>
        <taxon>Actinomycetes</taxon>
        <taxon>Micrococcales</taxon>
        <taxon>Microbacteriaceae</taxon>
        <taxon>Gryllotalpicola</taxon>
    </lineage>
</organism>
<proteinExistence type="predicted"/>
<reference evidence="3" key="1">
    <citation type="journal article" date="2019" name="Int. J. Syst. Evol. Microbiol.">
        <title>The Global Catalogue of Microorganisms (GCM) 10K type strain sequencing project: providing services to taxonomists for standard genome sequencing and annotation.</title>
        <authorList>
            <consortium name="The Broad Institute Genomics Platform"/>
            <consortium name="The Broad Institute Genome Sequencing Center for Infectious Disease"/>
            <person name="Wu L."/>
            <person name="Ma J."/>
        </authorList>
    </citation>
    <scope>NUCLEOTIDE SEQUENCE [LARGE SCALE GENOMIC DNA]</scope>
    <source>
        <strain evidence="3">JCM 17593</strain>
    </source>
</reference>
<dbReference type="RefSeq" id="WP_344773484.1">
    <property type="nucleotide sequence ID" value="NZ_BAABBX010000004.1"/>
</dbReference>
<gene>
    <name evidence="2" type="ORF">GCM10022288_05090</name>
</gene>
<keyword evidence="1" id="KW-1133">Transmembrane helix</keyword>
<evidence type="ECO:0000256" key="1">
    <source>
        <dbReference type="SAM" id="Phobius"/>
    </source>
</evidence>
<feature type="transmembrane region" description="Helical" evidence="1">
    <location>
        <begin position="6"/>
        <end position="27"/>
    </location>
</feature>
<dbReference type="EMBL" id="BAABBX010000004">
    <property type="protein sequence ID" value="GAA4184410.1"/>
    <property type="molecule type" value="Genomic_DNA"/>
</dbReference>
<protein>
    <recommendedName>
        <fullName evidence="4">Peptidase</fullName>
    </recommendedName>
</protein>
<comment type="caution">
    <text evidence="2">The sequence shown here is derived from an EMBL/GenBank/DDBJ whole genome shotgun (WGS) entry which is preliminary data.</text>
</comment>